<dbReference type="Gene3D" id="2.130.10.30">
    <property type="entry name" value="Regulator of chromosome condensation 1/beta-lactamase-inhibitor protein II"/>
    <property type="match status" value="2"/>
</dbReference>
<dbReference type="EMBL" id="MKKU01000104">
    <property type="protein sequence ID" value="RNF24278.1"/>
    <property type="molecule type" value="Genomic_DNA"/>
</dbReference>
<reference evidence="3 4" key="1">
    <citation type="journal article" date="2018" name="BMC Genomics">
        <title>Genomic comparison of Trypanosoma conorhini and Trypanosoma rangeli to Trypanosoma cruzi strains of high and low virulence.</title>
        <authorList>
            <person name="Bradwell K.R."/>
            <person name="Koparde V.N."/>
            <person name="Matveyev A.V."/>
            <person name="Serrano M.G."/>
            <person name="Alves J.M."/>
            <person name="Parikh H."/>
            <person name="Huang B."/>
            <person name="Lee V."/>
            <person name="Espinosa-Alvarez O."/>
            <person name="Ortiz P.A."/>
            <person name="Costa-Martins A.G."/>
            <person name="Teixeira M.M."/>
            <person name="Buck G.A."/>
        </authorList>
    </citation>
    <scope>NUCLEOTIDE SEQUENCE [LARGE SCALE GENOMIC DNA]</scope>
    <source>
        <strain evidence="3 4">025E</strain>
    </source>
</reference>
<feature type="repeat" description="RCC1" evidence="2">
    <location>
        <begin position="91"/>
        <end position="144"/>
    </location>
</feature>
<evidence type="ECO:0000313" key="3">
    <source>
        <dbReference type="EMBL" id="RNF24278.1"/>
    </source>
</evidence>
<dbReference type="InterPro" id="IPR000408">
    <property type="entry name" value="Reg_chr_condens"/>
</dbReference>
<keyword evidence="4" id="KW-1185">Reference proteome</keyword>
<evidence type="ECO:0000313" key="4">
    <source>
        <dbReference type="Proteomes" id="UP000284403"/>
    </source>
</evidence>
<dbReference type="RefSeq" id="XP_029230390.1">
    <property type="nucleotide sequence ID" value="XM_029369562.1"/>
</dbReference>
<dbReference type="Pfam" id="PF00415">
    <property type="entry name" value="RCC1"/>
    <property type="match status" value="1"/>
</dbReference>
<sequence length="534" mass="57980">MEAASRIQHDPAAQNASPKVAIAVCGCGNDGRLGLGTFESKSRITVLPFFLGTVLREGDRGATEERGAGETVGSIRAVRVGGYHNFVITTTGVYGWGLNEHGQLGLGRGSAASVPLPTRIPFFDGETVIDIQCGAYHTLAWTKRGLFVCGKNSDGQLGLPAEDDHHSFATLLTAAQVNDSDVREGDEIGGCRLIQRGQLTHMSCGTHHTLLAFADVVVVREGNDEMQQQQYPLLIAAAGKGDFGELGYDGDAWSVLRAKAKTMQYALCHGLQLHQEESDADAHLRISLQKKWKPMKPRRAPFSSSCFQPVVFPLLLEQMVTPSGMCSREIVSLRAMHLHSSALLRENKFTEKEPGDAGRIRTFHWGCYYCDVLEDDASSIPREEAKEGVSLHAGNEALFRYTTTPPAEVEVMGSGVLGLGAEDSFVPVWTPLPLPHEAKNLSIRAMTGREHYLILLENTLVIGFGDNMHGQLGIGESEDVVLCPTVLLRTGDEVKSAVPFAGECRWKIQSIRDAACGVRHSVYLVEVCRVSSAN</sequence>
<comment type="caution">
    <text evidence="3">The sequence shown here is derived from an EMBL/GenBank/DDBJ whole genome shotgun (WGS) entry which is preliminary data.</text>
</comment>
<dbReference type="OrthoDB" id="5981550at2759"/>
<dbReference type="PANTHER" id="PTHR22870:SF466">
    <property type="entry name" value="ANKYRIN REPEAT-CONTAINING PROTEIN"/>
    <property type="match status" value="1"/>
</dbReference>
<dbReference type="Proteomes" id="UP000284403">
    <property type="component" value="Unassembled WGS sequence"/>
</dbReference>
<dbReference type="InterPro" id="IPR051210">
    <property type="entry name" value="Ub_ligase/GEF_domain"/>
</dbReference>
<evidence type="ECO:0000256" key="2">
    <source>
        <dbReference type="PROSITE-ProRule" id="PRU00235"/>
    </source>
</evidence>
<evidence type="ECO:0000256" key="1">
    <source>
        <dbReference type="ARBA" id="ARBA00022737"/>
    </source>
</evidence>
<dbReference type="PANTHER" id="PTHR22870">
    <property type="entry name" value="REGULATOR OF CHROMOSOME CONDENSATION"/>
    <property type="match status" value="1"/>
</dbReference>
<dbReference type="PROSITE" id="PS50012">
    <property type="entry name" value="RCC1_3"/>
    <property type="match status" value="2"/>
</dbReference>
<gene>
    <name evidence="3" type="ORF">Tco025E_02637</name>
</gene>
<protein>
    <submittedName>
        <fullName evidence="3">Putative chromatin binding protein</fullName>
    </submittedName>
</protein>
<accession>A0A3R7M0K1</accession>
<dbReference type="SUPFAM" id="SSF50985">
    <property type="entry name" value="RCC1/BLIP-II"/>
    <property type="match status" value="1"/>
</dbReference>
<keyword evidence="1" id="KW-0677">Repeat</keyword>
<organism evidence="3 4">
    <name type="scientific">Trypanosoma conorhini</name>
    <dbReference type="NCBI Taxonomy" id="83891"/>
    <lineage>
        <taxon>Eukaryota</taxon>
        <taxon>Discoba</taxon>
        <taxon>Euglenozoa</taxon>
        <taxon>Kinetoplastea</taxon>
        <taxon>Metakinetoplastina</taxon>
        <taxon>Trypanosomatida</taxon>
        <taxon>Trypanosomatidae</taxon>
        <taxon>Trypanosoma</taxon>
    </lineage>
</organism>
<name>A0A3R7M0K1_9TRYP</name>
<feature type="repeat" description="RCC1" evidence="2">
    <location>
        <begin position="459"/>
        <end position="527"/>
    </location>
</feature>
<dbReference type="AlphaFoldDB" id="A0A3R7M0K1"/>
<dbReference type="InterPro" id="IPR009091">
    <property type="entry name" value="RCC1/BLIP-II"/>
</dbReference>
<dbReference type="GeneID" id="40316248"/>
<proteinExistence type="predicted"/>